<name>A0A1B8ACJ7_FUSPO</name>
<dbReference type="AlphaFoldDB" id="A0A1B8ACJ7"/>
<evidence type="ECO:0000313" key="3">
    <source>
        <dbReference type="Proteomes" id="UP000091967"/>
    </source>
</evidence>
<dbReference type="Proteomes" id="UP000091967">
    <property type="component" value="Unassembled WGS sequence"/>
</dbReference>
<gene>
    <name evidence="2" type="ORF">FPOA_09916</name>
</gene>
<evidence type="ECO:0000256" key="1">
    <source>
        <dbReference type="SAM" id="MobiDB-lite"/>
    </source>
</evidence>
<keyword evidence="3" id="KW-1185">Reference proteome</keyword>
<dbReference type="EMBL" id="LYXU01000004">
    <property type="protein sequence ID" value="OBS18189.1"/>
    <property type="molecule type" value="Genomic_DNA"/>
</dbReference>
<proteinExistence type="predicted"/>
<evidence type="ECO:0000313" key="2">
    <source>
        <dbReference type="EMBL" id="OBS18189.1"/>
    </source>
</evidence>
<comment type="caution">
    <text evidence="2">The sequence shown here is derived from an EMBL/GenBank/DDBJ whole genome shotgun (WGS) entry which is preliminary data.</text>
</comment>
<protein>
    <submittedName>
        <fullName evidence="2">Uncharacterized protein</fullName>
    </submittedName>
</protein>
<feature type="compositionally biased region" description="Polar residues" evidence="1">
    <location>
        <begin position="204"/>
        <end position="214"/>
    </location>
</feature>
<sequence length="243" mass="27055">MYYLGRITVAHQEAAIGQQRRRRRRRQQQRTNQAQFYDVALIQLPVAPHYPSENIVYTYSPFIYHPNGQINNLQSQATRILTPEQPIPAVTPLHVAAYAGYPMAHIQGQHDNFPANQRPVSILTSTPSENITGHQADWWGRLRRVIGLPLGRASTIATESIPTTPVIPPHGQNCSQGEPRLGRLGSECTRLSQSTHFEPEYTLNAGNSNASPQPRDNARREATTIQSPPSAVATVHSDDFDVV</sequence>
<reference evidence="2 3" key="1">
    <citation type="submission" date="2016-06" db="EMBL/GenBank/DDBJ databases">
        <title>Living apart together: crosstalk between the core and supernumerary genomes in a fungal plant pathogen.</title>
        <authorList>
            <person name="Vanheule A."/>
            <person name="Audenaert K."/>
            <person name="Warris S."/>
            <person name="Van De Geest H."/>
            <person name="Schijlen E."/>
            <person name="Hofte M."/>
            <person name="De Saeger S."/>
            <person name="Haesaert G."/>
            <person name="Waalwijk C."/>
            <person name="Van Der Lee T."/>
        </authorList>
    </citation>
    <scope>NUCLEOTIDE SEQUENCE [LARGE SCALE GENOMIC DNA]</scope>
    <source>
        <strain evidence="2 3">2516</strain>
    </source>
</reference>
<organism evidence="2 3">
    <name type="scientific">Fusarium poae</name>
    <dbReference type="NCBI Taxonomy" id="36050"/>
    <lineage>
        <taxon>Eukaryota</taxon>
        <taxon>Fungi</taxon>
        <taxon>Dikarya</taxon>
        <taxon>Ascomycota</taxon>
        <taxon>Pezizomycotina</taxon>
        <taxon>Sordariomycetes</taxon>
        <taxon>Hypocreomycetidae</taxon>
        <taxon>Hypocreales</taxon>
        <taxon>Nectriaceae</taxon>
        <taxon>Fusarium</taxon>
    </lineage>
</organism>
<feature type="region of interest" description="Disordered" evidence="1">
    <location>
        <begin position="197"/>
        <end position="231"/>
    </location>
</feature>
<accession>A0A1B8ACJ7</accession>